<protein>
    <submittedName>
        <fullName evidence="2">Uncharacterized protein</fullName>
    </submittedName>
</protein>
<dbReference type="EMBL" id="JADWDJ010000003">
    <property type="protein sequence ID" value="KAG5283236.1"/>
    <property type="molecule type" value="Genomic_DNA"/>
</dbReference>
<accession>A0AAV6HBN6</accession>
<evidence type="ECO:0000313" key="3">
    <source>
        <dbReference type="Proteomes" id="UP000823561"/>
    </source>
</evidence>
<feature type="compositionally biased region" description="Low complexity" evidence="1">
    <location>
        <begin position="47"/>
        <end position="63"/>
    </location>
</feature>
<proteinExistence type="predicted"/>
<dbReference type="AlphaFoldDB" id="A0AAV6HBN6"/>
<evidence type="ECO:0000256" key="1">
    <source>
        <dbReference type="SAM" id="MobiDB-lite"/>
    </source>
</evidence>
<evidence type="ECO:0000313" key="2">
    <source>
        <dbReference type="EMBL" id="KAG5283236.1"/>
    </source>
</evidence>
<organism evidence="2 3">
    <name type="scientific">Alosa alosa</name>
    <name type="common">allis shad</name>
    <dbReference type="NCBI Taxonomy" id="278164"/>
    <lineage>
        <taxon>Eukaryota</taxon>
        <taxon>Metazoa</taxon>
        <taxon>Chordata</taxon>
        <taxon>Craniata</taxon>
        <taxon>Vertebrata</taxon>
        <taxon>Euteleostomi</taxon>
        <taxon>Actinopterygii</taxon>
        <taxon>Neopterygii</taxon>
        <taxon>Teleostei</taxon>
        <taxon>Clupei</taxon>
        <taxon>Clupeiformes</taxon>
        <taxon>Clupeoidei</taxon>
        <taxon>Clupeidae</taxon>
        <taxon>Alosa</taxon>
    </lineage>
</organism>
<gene>
    <name evidence="2" type="ORF">AALO_G00039880</name>
</gene>
<sequence length="88" mass="9461">MKMMESTMLQGRERYEWLVGAHCCRGREPVLVMGTWASPSGLPPRSTHAATTTTTTAASFTGTPRQHATAGLSVKHNTGSRALGRCSK</sequence>
<dbReference type="Proteomes" id="UP000823561">
    <property type="component" value="Chromosome 3"/>
</dbReference>
<comment type="caution">
    <text evidence="2">The sequence shown here is derived from an EMBL/GenBank/DDBJ whole genome shotgun (WGS) entry which is preliminary data.</text>
</comment>
<reference evidence="2" key="1">
    <citation type="submission" date="2020-10" db="EMBL/GenBank/DDBJ databases">
        <title>Chromosome-scale genome assembly of the Allis shad, Alosa alosa.</title>
        <authorList>
            <person name="Margot Z."/>
            <person name="Christophe K."/>
            <person name="Cabau C."/>
            <person name="Louis A."/>
            <person name="Berthelot C."/>
            <person name="Parey E."/>
            <person name="Roest Crollius H."/>
            <person name="Montfort J."/>
            <person name="Robinson-Rechavi M."/>
            <person name="Bucao C."/>
            <person name="Bouchez O."/>
            <person name="Gislard M."/>
            <person name="Lluch J."/>
            <person name="Milhes M."/>
            <person name="Lampietro C."/>
            <person name="Lopez Roques C."/>
            <person name="Donnadieu C."/>
            <person name="Braasch I."/>
            <person name="Desvignes T."/>
            <person name="Postlethwait J."/>
            <person name="Bobe J."/>
            <person name="Guiguen Y."/>
        </authorList>
    </citation>
    <scope>NUCLEOTIDE SEQUENCE</scope>
    <source>
        <strain evidence="2">M-15738</strain>
        <tissue evidence="2">Blood</tissue>
    </source>
</reference>
<name>A0AAV6HBN6_9TELE</name>
<keyword evidence="3" id="KW-1185">Reference proteome</keyword>
<feature type="region of interest" description="Disordered" evidence="1">
    <location>
        <begin position="39"/>
        <end position="70"/>
    </location>
</feature>